<comment type="caution">
    <text evidence="1">The sequence shown here is derived from an EMBL/GenBank/DDBJ whole genome shotgun (WGS) entry which is preliminary data.</text>
</comment>
<reference evidence="2" key="1">
    <citation type="journal article" date="2019" name="Int. J. Syst. Evol. Microbiol.">
        <title>The Global Catalogue of Microorganisms (GCM) 10K type strain sequencing project: providing services to taxonomists for standard genome sequencing and annotation.</title>
        <authorList>
            <consortium name="The Broad Institute Genomics Platform"/>
            <consortium name="The Broad Institute Genome Sequencing Center for Infectious Disease"/>
            <person name="Wu L."/>
            <person name="Ma J."/>
        </authorList>
    </citation>
    <scope>NUCLEOTIDE SEQUENCE [LARGE SCALE GENOMIC DNA]</scope>
    <source>
        <strain evidence="2">JCM 12607</strain>
    </source>
</reference>
<gene>
    <name evidence="1" type="ORF">ACFQ2K_43645</name>
</gene>
<accession>A0ABW2X3U8</accession>
<proteinExistence type="predicted"/>
<dbReference type="Proteomes" id="UP001596915">
    <property type="component" value="Unassembled WGS sequence"/>
</dbReference>
<sequence length="46" mass="5620">MKVDFDRTMQGDFDFEEEEFKTDKERRAAEERSRALMEEVPMYLRG</sequence>
<evidence type="ECO:0000313" key="1">
    <source>
        <dbReference type="EMBL" id="MFD0628495.1"/>
    </source>
</evidence>
<protein>
    <submittedName>
        <fullName evidence="1">Uncharacterized protein</fullName>
    </submittedName>
</protein>
<dbReference type="EMBL" id="JBHTGL010000008">
    <property type="protein sequence ID" value="MFD0628495.1"/>
    <property type="molecule type" value="Genomic_DNA"/>
</dbReference>
<organism evidence="1 2">
    <name type="scientific">Streptomyces sanglieri</name>
    <dbReference type="NCBI Taxonomy" id="193460"/>
    <lineage>
        <taxon>Bacteria</taxon>
        <taxon>Bacillati</taxon>
        <taxon>Actinomycetota</taxon>
        <taxon>Actinomycetes</taxon>
        <taxon>Kitasatosporales</taxon>
        <taxon>Streptomycetaceae</taxon>
        <taxon>Streptomyces</taxon>
    </lineage>
</organism>
<name>A0ABW2X3U8_9ACTN</name>
<evidence type="ECO:0000313" key="2">
    <source>
        <dbReference type="Proteomes" id="UP001596915"/>
    </source>
</evidence>
<keyword evidence="2" id="KW-1185">Reference proteome</keyword>